<reference evidence="1" key="2">
    <citation type="journal article" date="2022" name="New Phytol.">
        <title>Evolutionary transition to the ectomycorrhizal habit in the genomes of a hyperdiverse lineage of mushroom-forming fungi.</title>
        <authorList>
            <person name="Looney B."/>
            <person name="Miyauchi S."/>
            <person name="Morin E."/>
            <person name="Drula E."/>
            <person name="Courty P.E."/>
            <person name="Kohler A."/>
            <person name="Kuo A."/>
            <person name="LaButti K."/>
            <person name="Pangilinan J."/>
            <person name="Lipzen A."/>
            <person name="Riley R."/>
            <person name="Andreopoulos W."/>
            <person name="He G."/>
            <person name="Johnson J."/>
            <person name="Nolan M."/>
            <person name="Tritt A."/>
            <person name="Barry K.W."/>
            <person name="Grigoriev I.V."/>
            <person name="Nagy L.G."/>
            <person name="Hibbett D."/>
            <person name="Henrissat B."/>
            <person name="Matheny P.B."/>
            <person name="Labbe J."/>
            <person name="Martin F.M."/>
        </authorList>
    </citation>
    <scope>NUCLEOTIDE SEQUENCE</scope>
    <source>
        <strain evidence="1">HHB10654</strain>
    </source>
</reference>
<evidence type="ECO:0000313" key="1">
    <source>
        <dbReference type="EMBL" id="KAI0067117.1"/>
    </source>
</evidence>
<organism evidence="1 2">
    <name type="scientific">Artomyces pyxidatus</name>
    <dbReference type="NCBI Taxonomy" id="48021"/>
    <lineage>
        <taxon>Eukaryota</taxon>
        <taxon>Fungi</taxon>
        <taxon>Dikarya</taxon>
        <taxon>Basidiomycota</taxon>
        <taxon>Agaricomycotina</taxon>
        <taxon>Agaricomycetes</taxon>
        <taxon>Russulales</taxon>
        <taxon>Auriscalpiaceae</taxon>
        <taxon>Artomyces</taxon>
    </lineage>
</organism>
<dbReference type="EMBL" id="MU277191">
    <property type="protein sequence ID" value="KAI0067117.1"/>
    <property type="molecule type" value="Genomic_DNA"/>
</dbReference>
<name>A0ACB8TFB9_9AGAM</name>
<dbReference type="Proteomes" id="UP000814140">
    <property type="component" value="Unassembled WGS sequence"/>
</dbReference>
<protein>
    <submittedName>
        <fullName evidence="1">Uncharacterized protein</fullName>
    </submittedName>
</protein>
<evidence type="ECO:0000313" key="2">
    <source>
        <dbReference type="Proteomes" id="UP000814140"/>
    </source>
</evidence>
<gene>
    <name evidence="1" type="ORF">BV25DRAFT_1835425</name>
</gene>
<accession>A0ACB8TFB9</accession>
<keyword evidence="2" id="KW-1185">Reference proteome</keyword>
<sequence>MSKHRLSPSPGRDVRRRRLSPSVAATTEDCRCPIECLRPVLEESRHILVSVAESSSDPSSFRDTRVLCSRCGVGRTLSDERDKIAFASYIRRVGGEDAGSPSSSGSALPLRGGTSLHGDWTQSRLPRGQDDTSPLIFCHTDGREQIEGGAGPNNIDFRRPSRSFGTRLQESARGSAVGSVSRDVNDSGGNAQLDMTPSMFFMGGTQGGQAEGPARRGPFFVTCLWFLSVD</sequence>
<reference evidence="1" key="1">
    <citation type="submission" date="2021-03" db="EMBL/GenBank/DDBJ databases">
        <authorList>
            <consortium name="DOE Joint Genome Institute"/>
            <person name="Ahrendt S."/>
            <person name="Looney B.P."/>
            <person name="Miyauchi S."/>
            <person name="Morin E."/>
            <person name="Drula E."/>
            <person name="Courty P.E."/>
            <person name="Chicoki N."/>
            <person name="Fauchery L."/>
            <person name="Kohler A."/>
            <person name="Kuo A."/>
            <person name="Labutti K."/>
            <person name="Pangilinan J."/>
            <person name="Lipzen A."/>
            <person name="Riley R."/>
            <person name="Andreopoulos W."/>
            <person name="He G."/>
            <person name="Johnson J."/>
            <person name="Barry K.W."/>
            <person name="Grigoriev I.V."/>
            <person name="Nagy L."/>
            <person name="Hibbett D."/>
            <person name="Henrissat B."/>
            <person name="Matheny P.B."/>
            <person name="Labbe J."/>
            <person name="Martin F."/>
        </authorList>
    </citation>
    <scope>NUCLEOTIDE SEQUENCE</scope>
    <source>
        <strain evidence="1">HHB10654</strain>
    </source>
</reference>
<proteinExistence type="predicted"/>
<comment type="caution">
    <text evidence="1">The sequence shown here is derived from an EMBL/GenBank/DDBJ whole genome shotgun (WGS) entry which is preliminary data.</text>
</comment>